<accession>A0A6A4IIM3</accession>
<dbReference type="EMBL" id="ML769391">
    <property type="protein sequence ID" value="KAE9408514.1"/>
    <property type="molecule type" value="Genomic_DNA"/>
</dbReference>
<keyword evidence="2" id="KW-1185">Reference proteome</keyword>
<dbReference type="AlphaFoldDB" id="A0A6A4IIM3"/>
<evidence type="ECO:0000313" key="2">
    <source>
        <dbReference type="Proteomes" id="UP000799118"/>
    </source>
</evidence>
<feature type="non-terminal residue" evidence="1">
    <location>
        <position position="1"/>
    </location>
</feature>
<evidence type="ECO:0000313" key="1">
    <source>
        <dbReference type="EMBL" id="KAE9408514.1"/>
    </source>
</evidence>
<dbReference type="Proteomes" id="UP000799118">
    <property type="component" value="Unassembled WGS sequence"/>
</dbReference>
<sequence length="145" mass="16344">GRRYCPKCTACLTDLTRPKRLQHCAAHILHDPQMLGEESPCGLCLDLTCKIYLKRSNKIHIIDTAHLTCGLLGIRGFNLKDAQILTETLPSTNHPLTCPLCPSKRPAIWEYNLYAHITNNHASANHDLYKALFEISDSEKNTFES</sequence>
<proteinExistence type="predicted"/>
<dbReference type="OrthoDB" id="2953545at2759"/>
<name>A0A6A4IIM3_9AGAR</name>
<gene>
    <name evidence="1" type="ORF">BT96DRAFT_782355</name>
</gene>
<reference evidence="1" key="1">
    <citation type="journal article" date="2019" name="Environ. Microbiol.">
        <title>Fungal ecological strategies reflected in gene transcription - a case study of two litter decomposers.</title>
        <authorList>
            <person name="Barbi F."/>
            <person name="Kohler A."/>
            <person name="Barry K."/>
            <person name="Baskaran P."/>
            <person name="Daum C."/>
            <person name="Fauchery L."/>
            <person name="Ihrmark K."/>
            <person name="Kuo A."/>
            <person name="LaButti K."/>
            <person name="Lipzen A."/>
            <person name="Morin E."/>
            <person name="Grigoriev I.V."/>
            <person name="Henrissat B."/>
            <person name="Lindahl B."/>
            <person name="Martin F."/>
        </authorList>
    </citation>
    <scope>NUCLEOTIDE SEQUENCE</scope>
    <source>
        <strain evidence="1">JB14</strain>
    </source>
</reference>
<feature type="non-terminal residue" evidence="1">
    <location>
        <position position="145"/>
    </location>
</feature>
<organism evidence="1 2">
    <name type="scientific">Gymnopus androsaceus JB14</name>
    <dbReference type="NCBI Taxonomy" id="1447944"/>
    <lineage>
        <taxon>Eukaryota</taxon>
        <taxon>Fungi</taxon>
        <taxon>Dikarya</taxon>
        <taxon>Basidiomycota</taxon>
        <taxon>Agaricomycotina</taxon>
        <taxon>Agaricomycetes</taxon>
        <taxon>Agaricomycetidae</taxon>
        <taxon>Agaricales</taxon>
        <taxon>Marasmiineae</taxon>
        <taxon>Omphalotaceae</taxon>
        <taxon>Gymnopus</taxon>
    </lineage>
</organism>
<protein>
    <submittedName>
        <fullName evidence="1">Uncharacterized protein</fullName>
    </submittedName>
</protein>